<accession>A0ABT5ZX37</accession>
<dbReference type="InterPro" id="IPR011330">
    <property type="entry name" value="Glyco_hydro/deAcase_b/a-brl"/>
</dbReference>
<dbReference type="Gene3D" id="3.20.20.370">
    <property type="entry name" value="Glycoside hydrolase/deacetylase"/>
    <property type="match status" value="1"/>
</dbReference>
<dbReference type="Pfam" id="PF01522">
    <property type="entry name" value="Polysacc_deac_1"/>
    <property type="match status" value="1"/>
</dbReference>
<keyword evidence="1" id="KW-0479">Metal-binding</keyword>
<feature type="domain" description="NodB homology" evidence="3">
    <location>
        <begin position="1"/>
        <end position="175"/>
    </location>
</feature>
<evidence type="ECO:0000313" key="4">
    <source>
        <dbReference type="EMBL" id="MDF3294390.1"/>
    </source>
</evidence>
<dbReference type="RefSeq" id="WP_276097188.1">
    <property type="nucleotide sequence ID" value="NZ_JARJBC010000049.1"/>
</dbReference>
<evidence type="ECO:0000259" key="3">
    <source>
        <dbReference type="PROSITE" id="PS51677"/>
    </source>
</evidence>
<dbReference type="PANTHER" id="PTHR10587:SF133">
    <property type="entry name" value="CHITIN DEACETYLASE 1-RELATED"/>
    <property type="match status" value="1"/>
</dbReference>
<sequence length="197" mass="21621">MALTFDDGPSRYTPQLLNDLEARHAVATFFLIGPHALAHRQVVLREARDGNAIGDHTVHHPRLTGISSARVSYEITTAARQIASITGHRPTMLRPPYGAWNTRVRALAGRAGLAVIMWNVNPRDWKNHNTPLIEQRVLNHVRPGAIIDMHDTYATTPPAVPKIIAGLKARGYTLVTVPQLFANTGGIKSGVVYRHGP</sequence>
<name>A0ABT5ZX37_9ACTN</name>
<organism evidence="4 5">
    <name type="scientific">Streptomyces silvisoli</name>
    <dbReference type="NCBI Taxonomy" id="3034235"/>
    <lineage>
        <taxon>Bacteria</taxon>
        <taxon>Bacillati</taxon>
        <taxon>Actinomycetota</taxon>
        <taxon>Actinomycetes</taxon>
        <taxon>Kitasatosporales</taxon>
        <taxon>Streptomycetaceae</taxon>
        <taxon>Streptomyces</taxon>
    </lineage>
</organism>
<proteinExistence type="predicted"/>
<evidence type="ECO:0000313" key="5">
    <source>
        <dbReference type="Proteomes" id="UP001216579"/>
    </source>
</evidence>
<dbReference type="PANTHER" id="PTHR10587">
    <property type="entry name" value="GLYCOSYL TRANSFERASE-RELATED"/>
    <property type="match status" value="1"/>
</dbReference>
<comment type="caution">
    <text evidence="4">The sequence shown here is derived from an EMBL/GenBank/DDBJ whole genome shotgun (WGS) entry which is preliminary data.</text>
</comment>
<dbReference type="EMBL" id="JARJBC010000049">
    <property type="protein sequence ID" value="MDF3294390.1"/>
    <property type="molecule type" value="Genomic_DNA"/>
</dbReference>
<keyword evidence="2" id="KW-0378">Hydrolase</keyword>
<gene>
    <name evidence="4" type="ORF">P3G67_35420</name>
</gene>
<dbReference type="InterPro" id="IPR050248">
    <property type="entry name" value="Polysacc_deacetylase_ArnD"/>
</dbReference>
<keyword evidence="5" id="KW-1185">Reference proteome</keyword>
<dbReference type="Proteomes" id="UP001216579">
    <property type="component" value="Unassembled WGS sequence"/>
</dbReference>
<dbReference type="PROSITE" id="PS51677">
    <property type="entry name" value="NODB"/>
    <property type="match status" value="1"/>
</dbReference>
<evidence type="ECO:0000256" key="2">
    <source>
        <dbReference type="ARBA" id="ARBA00022801"/>
    </source>
</evidence>
<dbReference type="CDD" id="cd10917">
    <property type="entry name" value="CE4_NodB_like_6s_7s"/>
    <property type="match status" value="1"/>
</dbReference>
<reference evidence="4 5" key="1">
    <citation type="submission" date="2023-03" db="EMBL/GenBank/DDBJ databases">
        <title>Draft genome sequence of Streptomyces sp. RB6PN23 isolated from peat swamp forest in Thailand.</title>
        <authorList>
            <person name="Klaysubun C."/>
            <person name="Duangmal K."/>
        </authorList>
    </citation>
    <scope>NUCLEOTIDE SEQUENCE [LARGE SCALE GENOMIC DNA]</scope>
    <source>
        <strain evidence="4 5">RB6PN23</strain>
    </source>
</reference>
<dbReference type="SUPFAM" id="SSF88713">
    <property type="entry name" value="Glycoside hydrolase/deacetylase"/>
    <property type="match status" value="1"/>
</dbReference>
<evidence type="ECO:0000256" key="1">
    <source>
        <dbReference type="ARBA" id="ARBA00022723"/>
    </source>
</evidence>
<protein>
    <submittedName>
        <fullName evidence="4">Polysaccharide deacetylase family protein</fullName>
    </submittedName>
</protein>
<dbReference type="InterPro" id="IPR002509">
    <property type="entry name" value="NODB_dom"/>
</dbReference>